<dbReference type="Proteomes" id="UP000031012">
    <property type="component" value="Unassembled WGS sequence"/>
</dbReference>
<protein>
    <submittedName>
        <fullName evidence="1">Uncharacterized protein</fullName>
    </submittedName>
</protein>
<organism evidence="1 2">
    <name type="scientific">Acinetobacter oleivorans</name>
    <dbReference type="NCBI Taxonomy" id="1148157"/>
    <lineage>
        <taxon>Bacteria</taxon>
        <taxon>Pseudomonadati</taxon>
        <taxon>Pseudomonadota</taxon>
        <taxon>Gammaproteobacteria</taxon>
        <taxon>Moraxellales</taxon>
        <taxon>Moraxellaceae</taxon>
        <taxon>Acinetobacter</taxon>
    </lineage>
</organism>
<dbReference type="AlphaFoldDB" id="A0A0B2UH74"/>
<gene>
    <name evidence="1" type="ORF">DH17_00240</name>
</gene>
<proteinExistence type="predicted"/>
<name>A0A0B2UH74_9GAMM</name>
<dbReference type="Gene3D" id="3.40.1260.10">
    <property type="entry name" value="DsrEFH-like"/>
    <property type="match status" value="1"/>
</dbReference>
<accession>A0A0B2UH74</accession>
<dbReference type="EMBL" id="JHQK01000001">
    <property type="protein sequence ID" value="KHN68683.1"/>
    <property type="molecule type" value="Genomic_DNA"/>
</dbReference>
<sequence>MKSVLVILSQANLTSLQINESLSATMVLATFGSPVKVLLKDAALSLLQNDLSFNQFHHAFKVASNMVESFEFYDLSPILIESKNQQHPFVRNTEQELEFVQLNTEFIQSFDHVLYW</sequence>
<dbReference type="SUPFAM" id="SSF75169">
    <property type="entry name" value="DsrEFH-like"/>
    <property type="match status" value="1"/>
</dbReference>
<reference evidence="1 2" key="1">
    <citation type="submission" date="2014-03" db="EMBL/GenBank/DDBJ databases">
        <title>Genome sequence of the diesel-degrader and plant-growth promoter Acinetobacter oleivorans PF-1 isolated from the roots of poplar tree.</title>
        <authorList>
            <person name="Gkorezis P."/>
            <person name="van Hamme J."/>
            <person name="Rineau F."/>
            <person name="Vangronsveld J."/>
            <person name="Francetti A."/>
        </authorList>
    </citation>
    <scope>NUCLEOTIDE SEQUENCE [LARGE SCALE GENOMIC DNA]</scope>
    <source>
        <strain evidence="1 2">PF1</strain>
    </source>
</reference>
<evidence type="ECO:0000313" key="1">
    <source>
        <dbReference type="EMBL" id="KHN68683.1"/>
    </source>
</evidence>
<dbReference type="InterPro" id="IPR027396">
    <property type="entry name" value="DsrEFH-like"/>
</dbReference>
<evidence type="ECO:0000313" key="2">
    <source>
        <dbReference type="Proteomes" id="UP000031012"/>
    </source>
</evidence>
<comment type="caution">
    <text evidence="1">The sequence shown here is derived from an EMBL/GenBank/DDBJ whole genome shotgun (WGS) entry which is preliminary data.</text>
</comment>